<feature type="region of interest" description="Disordered" evidence="1">
    <location>
        <begin position="104"/>
        <end position="156"/>
    </location>
</feature>
<evidence type="ECO:0000313" key="4">
    <source>
        <dbReference type="Proteomes" id="UP000803844"/>
    </source>
</evidence>
<name>A0A9P4XYL4_CRYP1</name>
<dbReference type="Proteomes" id="UP000803844">
    <property type="component" value="Unassembled WGS sequence"/>
</dbReference>
<keyword evidence="4" id="KW-1185">Reference proteome</keyword>
<dbReference type="EMBL" id="MU032349">
    <property type="protein sequence ID" value="KAF3763298.1"/>
    <property type="molecule type" value="Genomic_DNA"/>
</dbReference>
<organism evidence="3 4">
    <name type="scientific">Cryphonectria parasitica (strain ATCC 38755 / EP155)</name>
    <dbReference type="NCBI Taxonomy" id="660469"/>
    <lineage>
        <taxon>Eukaryota</taxon>
        <taxon>Fungi</taxon>
        <taxon>Dikarya</taxon>
        <taxon>Ascomycota</taxon>
        <taxon>Pezizomycotina</taxon>
        <taxon>Sordariomycetes</taxon>
        <taxon>Sordariomycetidae</taxon>
        <taxon>Diaporthales</taxon>
        <taxon>Cryphonectriaceae</taxon>
        <taxon>Cryphonectria-Endothia species complex</taxon>
        <taxon>Cryphonectria</taxon>
    </lineage>
</organism>
<feature type="transmembrane region" description="Helical" evidence="2">
    <location>
        <begin position="74"/>
        <end position="95"/>
    </location>
</feature>
<dbReference type="OrthoDB" id="5137762at2759"/>
<keyword evidence="2" id="KW-1133">Transmembrane helix</keyword>
<evidence type="ECO:0000313" key="3">
    <source>
        <dbReference type="EMBL" id="KAF3763298.1"/>
    </source>
</evidence>
<evidence type="ECO:0000256" key="2">
    <source>
        <dbReference type="SAM" id="Phobius"/>
    </source>
</evidence>
<dbReference type="RefSeq" id="XP_040774259.1">
    <property type="nucleotide sequence ID" value="XM_040925673.1"/>
</dbReference>
<proteinExistence type="predicted"/>
<evidence type="ECO:0000256" key="1">
    <source>
        <dbReference type="SAM" id="MobiDB-lite"/>
    </source>
</evidence>
<feature type="compositionally biased region" description="Polar residues" evidence="1">
    <location>
        <begin position="139"/>
        <end position="154"/>
    </location>
</feature>
<accession>A0A9P4XYL4</accession>
<comment type="caution">
    <text evidence="3">The sequence shown here is derived from an EMBL/GenBank/DDBJ whole genome shotgun (WGS) entry which is preliminary data.</text>
</comment>
<feature type="compositionally biased region" description="Polar residues" evidence="1">
    <location>
        <begin position="117"/>
        <end position="131"/>
    </location>
</feature>
<reference evidence="3" key="1">
    <citation type="journal article" date="2020" name="Phytopathology">
        <title>Genome sequence of the chestnut blight fungus Cryphonectria parasitica EP155: A fundamental resource for an archetypical invasive plant pathogen.</title>
        <authorList>
            <person name="Crouch J.A."/>
            <person name="Dawe A."/>
            <person name="Aerts A."/>
            <person name="Barry K."/>
            <person name="Churchill A.C.L."/>
            <person name="Grimwood J."/>
            <person name="Hillman B."/>
            <person name="Milgroom M.G."/>
            <person name="Pangilinan J."/>
            <person name="Smith M."/>
            <person name="Salamov A."/>
            <person name="Schmutz J."/>
            <person name="Yadav J."/>
            <person name="Grigoriev I.V."/>
            <person name="Nuss D."/>
        </authorList>
    </citation>
    <scope>NUCLEOTIDE SEQUENCE</scope>
    <source>
        <strain evidence="3">EP155</strain>
    </source>
</reference>
<dbReference type="AlphaFoldDB" id="A0A9P4XYL4"/>
<keyword evidence="2" id="KW-0472">Membrane</keyword>
<dbReference type="GeneID" id="63842802"/>
<sequence>MDECAGQCMGECCMNVTCRVFLTIGVVVIDRLVVAQSDTIIQRGRQTQRALHLPQCMCVFSDEDPGMSRREIRMAGKLLGLATLAFAFGILIAVLKGTMLDWRRSSRGQSPDEDSPTNKTPLQSKSLSSTVGKDAVKLESQSSPVEVNQENRGSGSAWLKDPELQLSISMVWTNAWLTC</sequence>
<keyword evidence="2" id="KW-0812">Transmembrane</keyword>
<gene>
    <name evidence="3" type="ORF">M406DRAFT_73915</name>
</gene>
<protein>
    <submittedName>
        <fullName evidence="3">Uncharacterized protein</fullName>
    </submittedName>
</protein>